<dbReference type="Proteomes" id="UP001079535">
    <property type="component" value="Unassembled WGS sequence"/>
</dbReference>
<gene>
    <name evidence="1" type="ORF">OZZ17_03465</name>
</gene>
<evidence type="ECO:0000313" key="1">
    <source>
        <dbReference type="EMBL" id="MCZ0666595.1"/>
    </source>
</evidence>
<accession>A0A9Q4EXR2</accession>
<dbReference type="AlphaFoldDB" id="A0A9Q4EXR2"/>
<comment type="caution">
    <text evidence="1">The sequence shown here is derived from an EMBL/GenBank/DDBJ whole genome shotgun (WGS) entry which is preliminary data.</text>
</comment>
<name>A0A9Q4EXR2_MEDGN</name>
<sequence length="131" mass="15233">MTGYDLVAIVNLLEDRNKKDYGFALYKEEYELLRTANLENTLVVVNARRKDRRILGNVKEILSLEEYGKNPTAQVVGIANMEAYAKRKDEEERIDKIKRINRLIDKKLDELLYLVNLVSDISGNKKSEKEK</sequence>
<organism evidence="1 2">
    <name type="scientific">Mediterraneibacter gnavus</name>
    <name type="common">Ruminococcus gnavus</name>
    <dbReference type="NCBI Taxonomy" id="33038"/>
    <lineage>
        <taxon>Bacteria</taxon>
        <taxon>Bacillati</taxon>
        <taxon>Bacillota</taxon>
        <taxon>Clostridia</taxon>
        <taxon>Lachnospirales</taxon>
        <taxon>Lachnospiraceae</taxon>
        <taxon>Mediterraneibacter</taxon>
    </lineage>
</organism>
<protein>
    <submittedName>
        <fullName evidence="1">Uncharacterized protein</fullName>
    </submittedName>
</protein>
<evidence type="ECO:0000313" key="2">
    <source>
        <dbReference type="Proteomes" id="UP001079535"/>
    </source>
</evidence>
<reference evidence="1" key="1">
    <citation type="submission" date="2022-11" db="EMBL/GenBank/DDBJ databases">
        <title>Temperate bacteriophages infecting mucin-degrading bacterium Ruminococcus gnavus from the human gut.</title>
        <authorList>
            <person name="Buttimer C."/>
        </authorList>
    </citation>
    <scope>NUCLEOTIDE SEQUENCE</scope>
    <source>
        <strain evidence="1">CCUG 49994</strain>
    </source>
</reference>
<dbReference type="RefSeq" id="WP_268803385.1">
    <property type="nucleotide sequence ID" value="NZ_JAPRAY010000003.1"/>
</dbReference>
<dbReference type="EMBL" id="JAPRAY010000003">
    <property type="protein sequence ID" value="MCZ0666595.1"/>
    <property type="molecule type" value="Genomic_DNA"/>
</dbReference>
<proteinExistence type="predicted"/>